<protein>
    <submittedName>
        <fullName evidence="1">Uncharacterized protein</fullName>
    </submittedName>
</protein>
<dbReference type="AlphaFoldDB" id="A0A182WQ80"/>
<dbReference type="EnsemblMetazoa" id="AMIN014806-RA">
    <property type="protein sequence ID" value="AMIN014806-PA"/>
    <property type="gene ID" value="AMIN014806"/>
</dbReference>
<organism evidence="1 2">
    <name type="scientific">Anopheles minimus</name>
    <dbReference type="NCBI Taxonomy" id="112268"/>
    <lineage>
        <taxon>Eukaryota</taxon>
        <taxon>Metazoa</taxon>
        <taxon>Ecdysozoa</taxon>
        <taxon>Arthropoda</taxon>
        <taxon>Hexapoda</taxon>
        <taxon>Insecta</taxon>
        <taxon>Pterygota</taxon>
        <taxon>Neoptera</taxon>
        <taxon>Endopterygota</taxon>
        <taxon>Diptera</taxon>
        <taxon>Nematocera</taxon>
        <taxon>Culicoidea</taxon>
        <taxon>Culicidae</taxon>
        <taxon>Anophelinae</taxon>
        <taxon>Anopheles</taxon>
    </lineage>
</organism>
<proteinExistence type="predicted"/>
<evidence type="ECO:0000313" key="2">
    <source>
        <dbReference type="Proteomes" id="UP000075920"/>
    </source>
</evidence>
<evidence type="ECO:0000313" key="1">
    <source>
        <dbReference type="EnsemblMetazoa" id="AMIN014806-PA"/>
    </source>
</evidence>
<reference evidence="2" key="1">
    <citation type="submission" date="2013-03" db="EMBL/GenBank/DDBJ databases">
        <title>The Genome Sequence of Anopheles minimus MINIMUS1.</title>
        <authorList>
            <consortium name="The Broad Institute Genomics Platform"/>
            <person name="Neafsey D.E."/>
            <person name="Walton C."/>
            <person name="Walker B."/>
            <person name="Young S.K."/>
            <person name="Zeng Q."/>
            <person name="Gargeya S."/>
            <person name="Fitzgerald M."/>
            <person name="Haas B."/>
            <person name="Abouelleil A."/>
            <person name="Allen A.W."/>
            <person name="Alvarado L."/>
            <person name="Arachchi H.M."/>
            <person name="Berlin A.M."/>
            <person name="Chapman S.B."/>
            <person name="Gainer-Dewar J."/>
            <person name="Goldberg J."/>
            <person name="Griggs A."/>
            <person name="Gujja S."/>
            <person name="Hansen M."/>
            <person name="Howarth C."/>
            <person name="Imamovic A."/>
            <person name="Ireland A."/>
            <person name="Larimer J."/>
            <person name="McCowan C."/>
            <person name="Murphy C."/>
            <person name="Pearson M."/>
            <person name="Poon T.W."/>
            <person name="Priest M."/>
            <person name="Roberts A."/>
            <person name="Saif S."/>
            <person name="Shea T."/>
            <person name="Sisk P."/>
            <person name="Sykes S."/>
            <person name="Wortman J."/>
            <person name="Nusbaum C."/>
            <person name="Birren B."/>
        </authorList>
    </citation>
    <scope>NUCLEOTIDE SEQUENCE [LARGE SCALE GENOMIC DNA]</scope>
    <source>
        <strain evidence="2">MINIMUS1</strain>
    </source>
</reference>
<accession>A0A182WQ80</accession>
<reference evidence="1" key="2">
    <citation type="submission" date="2020-05" db="UniProtKB">
        <authorList>
            <consortium name="EnsemblMetazoa"/>
        </authorList>
    </citation>
    <scope>IDENTIFICATION</scope>
    <source>
        <strain evidence="1">MINIMUS1</strain>
    </source>
</reference>
<dbReference type="VEuPathDB" id="VectorBase:AMIN014806"/>
<keyword evidence="2" id="KW-1185">Reference proteome</keyword>
<name>A0A182WQ80_9DIPT</name>
<sequence>MNGHYFSFCWVTCYNGCDISTSWTFIEAFNNFQYDCRLPML</sequence>
<dbReference type="Proteomes" id="UP000075920">
    <property type="component" value="Unassembled WGS sequence"/>
</dbReference>